<dbReference type="GeneID" id="63026129"/>
<dbReference type="EMBL" id="MH976513">
    <property type="protein sequence ID" value="AYR03061.1"/>
    <property type="molecule type" value="Genomic_DNA"/>
</dbReference>
<sequence length="79" mass="8691">MSRAVVFTAWASTVVEVPDDVEAETYAELVEWAAENMPYPSLCHQCGHKMSVGDFETDTVITADGTEYDVATGKPRHEP</sequence>
<evidence type="ECO:0000313" key="2">
    <source>
        <dbReference type="Proteomes" id="UP000268332"/>
    </source>
</evidence>
<accession>A0A3G3M9E1</accession>
<dbReference type="RefSeq" id="YP_010001624.1">
    <property type="nucleotide sequence ID" value="NC_053234.1"/>
</dbReference>
<organism evidence="1 2">
    <name type="scientific">Gordonia phage Kroos</name>
    <dbReference type="NCBI Taxonomy" id="2483671"/>
    <lineage>
        <taxon>Viruses</taxon>
        <taxon>Duplodnaviria</taxon>
        <taxon>Heunggongvirae</taxon>
        <taxon>Uroviricota</taxon>
        <taxon>Caudoviricetes</taxon>
        <taxon>Stackebrandtviridae</taxon>
        <taxon>Schenleyvirinae</taxon>
        <taxon>Kroosvirus</taxon>
        <taxon>Kroosvirus kroos</taxon>
    </lineage>
</organism>
<gene>
    <name evidence="1" type="primary">82</name>
    <name evidence="1" type="ORF">SEA_KROOS_82</name>
</gene>
<protein>
    <submittedName>
        <fullName evidence="1">Uncharacterized protein</fullName>
    </submittedName>
</protein>
<evidence type="ECO:0000313" key="1">
    <source>
        <dbReference type="EMBL" id="AYR03061.1"/>
    </source>
</evidence>
<proteinExistence type="predicted"/>
<keyword evidence="2" id="KW-1185">Reference proteome</keyword>
<dbReference type="Proteomes" id="UP000268332">
    <property type="component" value="Segment"/>
</dbReference>
<reference evidence="1 2" key="1">
    <citation type="submission" date="2018-09" db="EMBL/GenBank/DDBJ databases">
        <authorList>
            <person name="Pope W.H."/>
            <person name="Garlena R.A."/>
            <person name="Russell D.A."/>
            <person name="Jacobs-Sera D."/>
            <person name="Hatfull G.F."/>
        </authorList>
    </citation>
    <scope>NUCLEOTIDE SEQUENCE [LARGE SCALE GENOMIC DNA]</scope>
</reference>
<dbReference type="KEGG" id="vg:63026129"/>
<name>A0A3G3M9E1_9CAUD</name>